<protein>
    <submittedName>
        <fullName evidence="2">Uncharacterized protein</fullName>
    </submittedName>
</protein>
<evidence type="ECO:0000256" key="1">
    <source>
        <dbReference type="SAM" id="MobiDB-lite"/>
    </source>
</evidence>
<reference evidence="2" key="1">
    <citation type="submission" date="2018-02" db="EMBL/GenBank/DDBJ databases">
        <authorList>
            <person name="Cohen D.B."/>
            <person name="Kent A.D."/>
        </authorList>
    </citation>
    <scope>NUCLEOTIDE SEQUENCE</scope>
</reference>
<accession>A0A2N9J8Z7</accession>
<evidence type="ECO:0000313" key="2">
    <source>
        <dbReference type="EMBL" id="SPD33318.1"/>
    </source>
</evidence>
<proteinExistence type="predicted"/>
<dbReference type="AlphaFoldDB" id="A0A2N9J8Z7"/>
<dbReference type="EMBL" id="OIVN01006448">
    <property type="protein sequence ID" value="SPD33318.1"/>
    <property type="molecule type" value="Genomic_DNA"/>
</dbReference>
<feature type="region of interest" description="Disordered" evidence="1">
    <location>
        <begin position="257"/>
        <end position="288"/>
    </location>
</feature>
<feature type="compositionally biased region" description="Basic residues" evidence="1">
    <location>
        <begin position="1"/>
        <end position="12"/>
    </location>
</feature>
<name>A0A2N9J8Z7_FAGSY</name>
<gene>
    <name evidence="2" type="ORF">FSB_LOCUS61200</name>
</gene>
<feature type="region of interest" description="Disordered" evidence="1">
    <location>
        <begin position="1"/>
        <end position="28"/>
    </location>
</feature>
<sequence length="288" mass="31899">MAPSKRNPRKSTHSQPSTSSPIPTPSGPHLCRNLSSYDDTIHPDLSCYNLFADTHFKRSIHSECEIRLSELERTCVPSLFQSREVYLRGLWYNISLDVVAAASHIPRVSNPTFPFDCDSAPDCDIMLSFSHYNTAPVTRAQFLYALLTGVSIDLPSVICQSFIGMHRCMDAKLSLIHPVFVTWILRHLGAQFPSPIIFSPLCHRRSQCMTWAMLTTQTEQSITLTSIMEDVGELNTRLGCLEKSLYHKPVPAAVAPPVPVVDDSSEDADNAEDASFSTNAGVAEDISD</sequence>
<organism evidence="2">
    <name type="scientific">Fagus sylvatica</name>
    <name type="common">Beechnut</name>
    <dbReference type="NCBI Taxonomy" id="28930"/>
    <lineage>
        <taxon>Eukaryota</taxon>
        <taxon>Viridiplantae</taxon>
        <taxon>Streptophyta</taxon>
        <taxon>Embryophyta</taxon>
        <taxon>Tracheophyta</taxon>
        <taxon>Spermatophyta</taxon>
        <taxon>Magnoliopsida</taxon>
        <taxon>eudicotyledons</taxon>
        <taxon>Gunneridae</taxon>
        <taxon>Pentapetalae</taxon>
        <taxon>rosids</taxon>
        <taxon>fabids</taxon>
        <taxon>Fagales</taxon>
        <taxon>Fagaceae</taxon>
        <taxon>Fagus</taxon>
    </lineage>
</organism>
<feature type="compositionally biased region" description="Acidic residues" evidence="1">
    <location>
        <begin position="263"/>
        <end position="272"/>
    </location>
</feature>